<evidence type="ECO:0000313" key="4">
    <source>
        <dbReference type="EMBL" id="NWZ28366.1"/>
    </source>
</evidence>
<proteinExistence type="predicted"/>
<comment type="caution">
    <text evidence="4">The sequence shown here is derived from an EMBL/GenBank/DDBJ whole genome shotgun (WGS) entry which is preliminary data.</text>
</comment>
<dbReference type="InterPro" id="IPR013087">
    <property type="entry name" value="Znf_C2H2_type"/>
</dbReference>
<name>A0A7K7LCI6_9AVES</name>
<protein>
    <submittedName>
        <fullName evidence="4">ZN551 protein</fullName>
    </submittedName>
</protein>
<organism evidence="4 5">
    <name type="scientific">Asarcornis scutulata</name>
    <dbReference type="NCBI Taxonomy" id="75869"/>
    <lineage>
        <taxon>Eukaryota</taxon>
        <taxon>Metazoa</taxon>
        <taxon>Chordata</taxon>
        <taxon>Craniata</taxon>
        <taxon>Vertebrata</taxon>
        <taxon>Euteleostomi</taxon>
        <taxon>Archelosauria</taxon>
        <taxon>Archosauria</taxon>
        <taxon>Dinosauria</taxon>
        <taxon>Saurischia</taxon>
        <taxon>Theropoda</taxon>
        <taxon>Coelurosauria</taxon>
        <taxon>Aves</taxon>
        <taxon>Neognathae</taxon>
        <taxon>Galloanserae</taxon>
        <taxon>Anseriformes</taxon>
        <taxon>Anatidae</taxon>
        <taxon>Anatinae</taxon>
        <taxon>Asarcornis</taxon>
    </lineage>
</organism>
<feature type="non-terminal residue" evidence="4">
    <location>
        <position position="110"/>
    </location>
</feature>
<accession>A0A7K7LCI6</accession>
<sequence length="110" mass="11874">PAGAGGHKEEKPQPVDSQQAEANGPRMRMEEGAACQDPEQDEALKEQSEVEPCPVQGQGDLDDPEGTLEDPKESGVHPGICVEGQTYECANCRKTFDCSNSLSQHQQLHT</sequence>
<keyword evidence="5" id="KW-1185">Reference proteome</keyword>
<dbReference type="PROSITE" id="PS50157">
    <property type="entry name" value="ZINC_FINGER_C2H2_2"/>
    <property type="match status" value="1"/>
</dbReference>
<gene>
    <name evidence="4" type="primary">Znf551_1</name>
    <name evidence="4" type="ORF">ASASCU_R15958</name>
</gene>
<evidence type="ECO:0000259" key="3">
    <source>
        <dbReference type="PROSITE" id="PS50157"/>
    </source>
</evidence>
<feature type="region of interest" description="Disordered" evidence="2">
    <location>
        <begin position="1"/>
        <end position="77"/>
    </location>
</feature>
<dbReference type="PROSITE" id="PS00028">
    <property type="entry name" value="ZINC_FINGER_C2H2_1"/>
    <property type="match status" value="1"/>
</dbReference>
<keyword evidence="1" id="KW-0479">Metal-binding</keyword>
<feature type="compositionally biased region" description="Basic and acidic residues" evidence="2">
    <location>
        <begin position="1"/>
        <end position="13"/>
    </location>
</feature>
<evidence type="ECO:0000256" key="1">
    <source>
        <dbReference type="PROSITE-ProRule" id="PRU00042"/>
    </source>
</evidence>
<feature type="non-terminal residue" evidence="4">
    <location>
        <position position="1"/>
    </location>
</feature>
<feature type="domain" description="C2H2-type" evidence="3">
    <location>
        <begin position="87"/>
        <end position="110"/>
    </location>
</feature>
<dbReference type="AlphaFoldDB" id="A0A7K7LCI6"/>
<dbReference type="SUPFAM" id="SSF57667">
    <property type="entry name" value="beta-beta-alpha zinc fingers"/>
    <property type="match status" value="1"/>
</dbReference>
<keyword evidence="1" id="KW-0863">Zinc-finger</keyword>
<reference evidence="4 5" key="1">
    <citation type="submission" date="2019-09" db="EMBL/GenBank/DDBJ databases">
        <title>Bird 10,000 Genomes (B10K) Project - Family phase.</title>
        <authorList>
            <person name="Zhang G."/>
        </authorList>
    </citation>
    <scope>NUCLEOTIDE SEQUENCE [LARGE SCALE GENOMIC DNA]</scope>
    <source>
        <strain evidence="4">OUT-0051</strain>
        <tissue evidence="4">Kidney</tissue>
    </source>
</reference>
<dbReference type="Proteomes" id="UP000525565">
    <property type="component" value="Unassembled WGS sequence"/>
</dbReference>
<dbReference type="EMBL" id="VZSO01000462">
    <property type="protein sequence ID" value="NWZ28366.1"/>
    <property type="molecule type" value="Genomic_DNA"/>
</dbReference>
<dbReference type="GO" id="GO:0008270">
    <property type="term" value="F:zinc ion binding"/>
    <property type="evidence" value="ECO:0007669"/>
    <property type="project" value="UniProtKB-KW"/>
</dbReference>
<evidence type="ECO:0000313" key="5">
    <source>
        <dbReference type="Proteomes" id="UP000525565"/>
    </source>
</evidence>
<evidence type="ECO:0000256" key="2">
    <source>
        <dbReference type="SAM" id="MobiDB-lite"/>
    </source>
</evidence>
<dbReference type="Gene3D" id="3.30.160.60">
    <property type="entry name" value="Classic Zinc Finger"/>
    <property type="match status" value="1"/>
</dbReference>
<dbReference type="InterPro" id="IPR036236">
    <property type="entry name" value="Znf_C2H2_sf"/>
</dbReference>
<keyword evidence="1" id="KW-0862">Zinc</keyword>